<feature type="transmembrane region" description="Helical" evidence="2">
    <location>
        <begin position="296"/>
        <end position="321"/>
    </location>
</feature>
<gene>
    <name evidence="5" type="ORF">MAR_002729</name>
</gene>
<feature type="domain" description="Ig-like" evidence="4">
    <location>
        <begin position="23"/>
        <end position="126"/>
    </location>
</feature>
<keyword evidence="2" id="KW-1133">Transmembrane helix</keyword>
<feature type="compositionally biased region" description="Polar residues" evidence="1">
    <location>
        <begin position="144"/>
        <end position="153"/>
    </location>
</feature>
<keyword evidence="2" id="KW-0472">Membrane</keyword>
<dbReference type="InterPro" id="IPR007110">
    <property type="entry name" value="Ig-like_dom"/>
</dbReference>
<evidence type="ECO:0000313" key="5">
    <source>
        <dbReference type="EMBL" id="WAR29161.1"/>
    </source>
</evidence>
<feature type="chain" id="PRO_5047312828" description="Ig-like domain-containing protein" evidence="3">
    <location>
        <begin position="20"/>
        <end position="326"/>
    </location>
</feature>
<dbReference type="EMBL" id="CP111027">
    <property type="protein sequence ID" value="WAR29161.1"/>
    <property type="molecule type" value="Genomic_DNA"/>
</dbReference>
<dbReference type="Proteomes" id="UP001164746">
    <property type="component" value="Chromosome 16"/>
</dbReference>
<accession>A0ABY7G7Y7</accession>
<keyword evidence="6" id="KW-1185">Reference proteome</keyword>
<evidence type="ECO:0000256" key="1">
    <source>
        <dbReference type="SAM" id="MobiDB-lite"/>
    </source>
</evidence>
<name>A0ABY7G7Y7_MYAAR</name>
<dbReference type="PROSITE" id="PS50835">
    <property type="entry name" value="IG_LIKE"/>
    <property type="match status" value="1"/>
</dbReference>
<keyword evidence="3" id="KW-0732">Signal</keyword>
<keyword evidence="2" id="KW-0812">Transmembrane</keyword>
<evidence type="ECO:0000256" key="2">
    <source>
        <dbReference type="SAM" id="Phobius"/>
    </source>
</evidence>
<sequence length="326" mass="35290">MGSLMSIFLLASIFVKGSATQTPTLIATGIFQDQTITLTCHINGGTARSVGWYRNQGRKVISIGNVGTRCETSPPELPFSAICLCLNTTVFSCTLTVELSMHNGDEWECSFADNELSIKSNEIRISGSNPSRTGTGRRPDRQLNAPTSDKSSARSMLVLSGPISRHRMPRASQQLQKTVKGHVMCSVEVNNSPVEILVSSNAKRDILNVYFGDIYVGNCDTVFKKTEIEATKYKQQFNLSITRNGQCVFTIFKIDVKQAIVRIYSEAKALTTVLVNGKVHPGCKDPSKQTDTGVSAGVIAGIVVGAVLIFVAAVVVVLKIVKNRGI</sequence>
<protein>
    <recommendedName>
        <fullName evidence="4">Ig-like domain-containing protein</fullName>
    </recommendedName>
</protein>
<proteinExistence type="predicted"/>
<organism evidence="5 6">
    <name type="scientific">Mya arenaria</name>
    <name type="common">Soft-shell clam</name>
    <dbReference type="NCBI Taxonomy" id="6604"/>
    <lineage>
        <taxon>Eukaryota</taxon>
        <taxon>Metazoa</taxon>
        <taxon>Spiralia</taxon>
        <taxon>Lophotrochozoa</taxon>
        <taxon>Mollusca</taxon>
        <taxon>Bivalvia</taxon>
        <taxon>Autobranchia</taxon>
        <taxon>Heteroconchia</taxon>
        <taxon>Euheterodonta</taxon>
        <taxon>Imparidentia</taxon>
        <taxon>Neoheterodontei</taxon>
        <taxon>Myida</taxon>
        <taxon>Myoidea</taxon>
        <taxon>Myidae</taxon>
        <taxon>Mya</taxon>
    </lineage>
</organism>
<evidence type="ECO:0000256" key="3">
    <source>
        <dbReference type="SAM" id="SignalP"/>
    </source>
</evidence>
<reference evidence="5" key="1">
    <citation type="submission" date="2022-11" db="EMBL/GenBank/DDBJ databases">
        <title>Centuries of genome instability and evolution in soft-shell clam transmissible cancer (bioRxiv).</title>
        <authorList>
            <person name="Hart S.F.M."/>
            <person name="Yonemitsu M.A."/>
            <person name="Giersch R.M."/>
            <person name="Beal B.F."/>
            <person name="Arriagada G."/>
            <person name="Davis B.W."/>
            <person name="Ostrander E.A."/>
            <person name="Goff S.P."/>
            <person name="Metzger M.J."/>
        </authorList>
    </citation>
    <scope>NUCLEOTIDE SEQUENCE</scope>
    <source>
        <strain evidence="5">MELC-2E11</strain>
        <tissue evidence="5">Siphon/mantle</tissue>
    </source>
</reference>
<feature type="region of interest" description="Disordered" evidence="1">
    <location>
        <begin position="122"/>
        <end position="153"/>
    </location>
</feature>
<evidence type="ECO:0000313" key="6">
    <source>
        <dbReference type="Proteomes" id="UP001164746"/>
    </source>
</evidence>
<feature type="signal peptide" evidence="3">
    <location>
        <begin position="1"/>
        <end position="19"/>
    </location>
</feature>
<evidence type="ECO:0000259" key="4">
    <source>
        <dbReference type="PROSITE" id="PS50835"/>
    </source>
</evidence>